<evidence type="ECO:0000259" key="6">
    <source>
        <dbReference type="Pfam" id="PF00441"/>
    </source>
</evidence>
<dbReference type="InterPro" id="IPR009100">
    <property type="entry name" value="AcylCoA_DH/oxidase_NM_dom_sf"/>
</dbReference>
<keyword evidence="3" id="KW-0285">Flavoprotein</keyword>
<dbReference type="Gene3D" id="1.20.140.10">
    <property type="entry name" value="Butyryl-CoA Dehydrogenase, subunit A, domain 3"/>
    <property type="match status" value="1"/>
</dbReference>
<evidence type="ECO:0000313" key="9">
    <source>
        <dbReference type="Proteomes" id="UP000185596"/>
    </source>
</evidence>
<keyword evidence="4" id="KW-0274">FAD</keyword>
<organism evidence="8 9">
    <name type="scientific">Actinophytocola xanthii</name>
    <dbReference type="NCBI Taxonomy" id="1912961"/>
    <lineage>
        <taxon>Bacteria</taxon>
        <taxon>Bacillati</taxon>
        <taxon>Actinomycetota</taxon>
        <taxon>Actinomycetes</taxon>
        <taxon>Pseudonocardiales</taxon>
        <taxon>Pseudonocardiaceae</taxon>
    </lineage>
</organism>
<dbReference type="SUPFAM" id="SSF56645">
    <property type="entry name" value="Acyl-CoA dehydrogenase NM domain-like"/>
    <property type="match status" value="1"/>
</dbReference>
<comment type="caution">
    <text evidence="8">The sequence shown here is derived from an EMBL/GenBank/DDBJ whole genome shotgun (WGS) entry which is preliminary data.</text>
</comment>
<sequence length="337" mass="35105">MRLTDDQLALRDTVRRMLADARGELWEQLVGVGVPALSVPEEYGGLGAGLAEVHVVHRELGRALVAVPALSSVLASAALLATGDDAACRRLLPAVVAGETVALAWSGPDGRWDGCGTARRDGDGWCLDGEAAYVLDGATAATLLVVARTDDGPALFLVDPAVVRTTPTPAMDQTRGLASATFAGTPAEPLCPVDLARVRDVACVALAAELAGTAARCLELTVEYTGRRTQFGRPIGSFQALKHRMADMHVLVETAESAALAAALAEPSELPLLAAVAKAHCAEAASEVAGEMIQLHGGIAITWEHDAHRYLKRAHAGAHLFGAPATHVDRMARLAGF</sequence>
<dbReference type="GO" id="GO:0003995">
    <property type="term" value="F:acyl-CoA dehydrogenase activity"/>
    <property type="evidence" value="ECO:0007669"/>
    <property type="project" value="TreeGrafter"/>
</dbReference>
<dbReference type="CDD" id="cd00567">
    <property type="entry name" value="ACAD"/>
    <property type="match status" value="1"/>
</dbReference>
<dbReference type="Pfam" id="PF02771">
    <property type="entry name" value="Acyl-CoA_dh_N"/>
    <property type="match status" value="1"/>
</dbReference>
<protein>
    <submittedName>
        <fullName evidence="8">Acyl-CoA dehydrogenase</fullName>
    </submittedName>
</protein>
<dbReference type="InterPro" id="IPR013786">
    <property type="entry name" value="AcylCoA_DH/ox_N"/>
</dbReference>
<dbReference type="PANTHER" id="PTHR43884:SF20">
    <property type="entry name" value="ACYL-COA DEHYDROGENASE FADE28"/>
    <property type="match status" value="1"/>
</dbReference>
<evidence type="ECO:0000313" key="8">
    <source>
        <dbReference type="EMBL" id="OLF18982.1"/>
    </source>
</evidence>
<dbReference type="Pfam" id="PF00441">
    <property type="entry name" value="Acyl-CoA_dh_1"/>
    <property type="match status" value="1"/>
</dbReference>
<dbReference type="InterPro" id="IPR046373">
    <property type="entry name" value="Acyl-CoA_Oxase/DH_mid-dom_sf"/>
</dbReference>
<evidence type="ECO:0000256" key="4">
    <source>
        <dbReference type="ARBA" id="ARBA00022827"/>
    </source>
</evidence>
<evidence type="ECO:0000256" key="1">
    <source>
        <dbReference type="ARBA" id="ARBA00001974"/>
    </source>
</evidence>
<feature type="domain" description="Acyl-CoA dehydrogenase/oxidase N-terminal" evidence="7">
    <location>
        <begin position="23"/>
        <end position="99"/>
    </location>
</feature>
<accession>A0A1Q8CXA9</accession>
<dbReference type="OrthoDB" id="8677713at2"/>
<dbReference type="PANTHER" id="PTHR43884">
    <property type="entry name" value="ACYL-COA DEHYDROGENASE"/>
    <property type="match status" value="1"/>
</dbReference>
<dbReference type="GO" id="GO:0050660">
    <property type="term" value="F:flavin adenine dinucleotide binding"/>
    <property type="evidence" value="ECO:0007669"/>
    <property type="project" value="InterPro"/>
</dbReference>
<evidence type="ECO:0000256" key="3">
    <source>
        <dbReference type="ARBA" id="ARBA00022630"/>
    </source>
</evidence>
<evidence type="ECO:0000256" key="2">
    <source>
        <dbReference type="ARBA" id="ARBA00009347"/>
    </source>
</evidence>
<reference evidence="8 9" key="1">
    <citation type="submission" date="2016-12" db="EMBL/GenBank/DDBJ databases">
        <title>The draft genome sequence of Actinophytocola sp. 11-183.</title>
        <authorList>
            <person name="Wang W."/>
            <person name="Yuan L."/>
        </authorList>
    </citation>
    <scope>NUCLEOTIDE SEQUENCE [LARGE SCALE GENOMIC DNA]</scope>
    <source>
        <strain evidence="8 9">11-183</strain>
    </source>
</reference>
<dbReference type="InterPro" id="IPR009075">
    <property type="entry name" value="AcylCo_DH/oxidase_C"/>
</dbReference>
<feature type="domain" description="Acyl-CoA dehydrogenase/oxidase C-terminal" evidence="6">
    <location>
        <begin position="204"/>
        <end position="333"/>
    </location>
</feature>
<dbReference type="RefSeq" id="WP_075124107.1">
    <property type="nucleotide sequence ID" value="NZ_MSIE01000004.1"/>
</dbReference>
<keyword evidence="9" id="KW-1185">Reference proteome</keyword>
<evidence type="ECO:0000259" key="7">
    <source>
        <dbReference type="Pfam" id="PF02771"/>
    </source>
</evidence>
<dbReference type="Gene3D" id="1.10.540.10">
    <property type="entry name" value="Acyl-CoA dehydrogenase/oxidase, N-terminal domain"/>
    <property type="match status" value="1"/>
</dbReference>
<keyword evidence="5" id="KW-0560">Oxidoreductase</keyword>
<comment type="similarity">
    <text evidence="2">Belongs to the acyl-CoA dehydrogenase family.</text>
</comment>
<dbReference type="STRING" id="1912961.BU204_03760"/>
<dbReference type="Gene3D" id="2.40.110.10">
    <property type="entry name" value="Butyryl-CoA Dehydrogenase, subunit A, domain 2"/>
    <property type="match status" value="1"/>
</dbReference>
<dbReference type="InterPro" id="IPR037069">
    <property type="entry name" value="AcylCoA_DH/ox_N_sf"/>
</dbReference>
<evidence type="ECO:0000256" key="5">
    <source>
        <dbReference type="ARBA" id="ARBA00023002"/>
    </source>
</evidence>
<dbReference type="SUPFAM" id="SSF47203">
    <property type="entry name" value="Acyl-CoA dehydrogenase C-terminal domain-like"/>
    <property type="match status" value="1"/>
</dbReference>
<dbReference type="AlphaFoldDB" id="A0A1Q8CXA9"/>
<dbReference type="InterPro" id="IPR036250">
    <property type="entry name" value="AcylCo_DH-like_C"/>
</dbReference>
<comment type="cofactor">
    <cofactor evidence="1">
        <name>FAD</name>
        <dbReference type="ChEBI" id="CHEBI:57692"/>
    </cofactor>
</comment>
<name>A0A1Q8CXA9_9PSEU</name>
<dbReference type="Proteomes" id="UP000185596">
    <property type="component" value="Unassembled WGS sequence"/>
</dbReference>
<proteinExistence type="inferred from homology"/>
<dbReference type="EMBL" id="MSIE01000004">
    <property type="protein sequence ID" value="OLF18982.1"/>
    <property type="molecule type" value="Genomic_DNA"/>
</dbReference>
<gene>
    <name evidence="8" type="ORF">BU204_03760</name>
</gene>